<evidence type="ECO:0000259" key="9">
    <source>
        <dbReference type="Pfam" id="PF11984"/>
    </source>
</evidence>
<dbReference type="EC" id="3.4.22.-" evidence="10"/>
<evidence type="ECO:0000256" key="4">
    <source>
        <dbReference type="ARBA" id="ARBA00022692"/>
    </source>
</evidence>
<evidence type="ECO:0000256" key="2">
    <source>
        <dbReference type="ARBA" id="ARBA00022475"/>
    </source>
</evidence>
<feature type="transmembrane region" description="Helical" evidence="8">
    <location>
        <begin position="197"/>
        <end position="214"/>
    </location>
</feature>
<feature type="transmembrane region" description="Helical" evidence="8">
    <location>
        <begin position="163"/>
        <end position="185"/>
    </location>
</feature>
<keyword evidence="7 8" id="KW-0472">Membrane</keyword>
<evidence type="ECO:0000256" key="7">
    <source>
        <dbReference type="ARBA" id="ARBA00023136"/>
    </source>
</evidence>
<evidence type="ECO:0000256" key="8">
    <source>
        <dbReference type="SAM" id="Phobius"/>
    </source>
</evidence>
<dbReference type="EMBL" id="JARYGZ010000001">
    <property type="protein sequence ID" value="MDH7637924.1"/>
    <property type="molecule type" value="Genomic_DNA"/>
</dbReference>
<dbReference type="NCBIfam" id="TIGR03109">
    <property type="entry name" value="exosort_XrtA"/>
    <property type="match status" value="1"/>
</dbReference>
<evidence type="ECO:0000313" key="11">
    <source>
        <dbReference type="Proteomes" id="UP001160625"/>
    </source>
</evidence>
<feature type="transmembrane region" description="Helical" evidence="8">
    <location>
        <begin position="119"/>
        <end position="143"/>
    </location>
</feature>
<keyword evidence="2" id="KW-1003">Cell membrane</keyword>
<dbReference type="InterPro" id="IPR013426">
    <property type="entry name" value="EpsH-like"/>
</dbReference>
<feature type="transmembrane region" description="Helical" evidence="8">
    <location>
        <begin position="260"/>
        <end position="281"/>
    </location>
</feature>
<dbReference type="InterPro" id="IPR014263">
    <property type="entry name" value="Methanolan_biosynth_EpsI"/>
</dbReference>
<dbReference type="NCBIfam" id="TIGR02914">
    <property type="entry name" value="EpsI_fam"/>
    <property type="match status" value="1"/>
</dbReference>
<feature type="transmembrane region" description="Helical" evidence="8">
    <location>
        <begin position="88"/>
        <end position="107"/>
    </location>
</feature>
<feature type="transmembrane region" description="Helical" evidence="8">
    <location>
        <begin position="220"/>
        <end position="239"/>
    </location>
</feature>
<evidence type="ECO:0000313" key="10">
    <source>
        <dbReference type="EMBL" id="MDH7637924.1"/>
    </source>
</evidence>
<organism evidence="10 11">
    <name type="scientific">Sphingomonas oryzagri</name>
    <dbReference type="NCBI Taxonomy" id="3042314"/>
    <lineage>
        <taxon>Bacteria</taxon>
        <taxon>Pseudomonadati</taxon>
        <taxon>Pseudomonadota</taxon>
        <taxon>Alphaproteobacteria</taxon>
        <taxon>Sphingomonadales</taxon>
        <taxon>Sphingomonadaceae</taxon>
        <taxon>Sphingomonas</taxon>
    </lineage>
</organism>
<accession>A0ABT6MZL8</accession>
<dbReference type="Pfam" id="PF09721">
    <property type="entry name" value="Exosortase_EpsH"/>
    <property type="match status" value="1"/>
</dbReference>
<dbReference type="NCBIfam" id="TIGR02602">
    <property type="entry name" value="8TM_EpsH"/>
    <property type="match status" value="1"/>
</dbReference>
<dbReference type="GO" id="GO:0016787">
    <property type="term" value="F:hydrolase activity"/>
    <property type="evidence" value="ECO:0007669"/>
    <property type="project" value="UniProtKB-KW"/>
</dbReference>
<keyword evidence="5 10" id="KW-0378">Hydrolase</keyword>
<proteinExistence type="predicted"/>
<keyword evidence="3" id="KW-0645">Protease</keyword>
<dbReference type="InterPro" id="IPR019127">
    <property type="entry name" value="Exosortase"/>
</dbReference>
<feature type="transmembrane region" description="Helical" evidence="8">
    <location>
        <begin position="48"/>
        <end position="68"/>
    </location>
</feature>
<dbReference type="InterPro" id="IPR017540">
    <property type="entry name" value="Exosortase-1"/>
</dbReference>
<keyword evidence="11" id="KW-1185">Reference proteome</keyword>
<evidence type="ECO:0000256" key="3">
    <source>
        <dbReference type="ARBA" id="ARBA00022670"/>
    </source>
</evidence>
<feature type="domain" description="Methanolan biosynthesis EpsI" evidence="9">
    <location>
        <begin position="315"/>
        <end position="494"/>
    </location>
</feature>
<comment type="subcellular location">
    <subcellularLocation>
        <location evidence="1">Cell membrane</location>
        <topology evidence="1">Multi-pass membrane protein</topology>
    </subcellularLocation>
</comment>
<keyword evidence="4 8" id="KW-0812">Transmembrane</keyword>
<evidence type="ECO:0000256" key="6">
    <source>
        <dbReference type="ARBA" id="ARBA00022989"/>
    </source>
</evidence>
<dbReference type="InterPro" id="IPR026392">
    <property type="entry name" value="Exo/Archaeosortase_dom"/>
</dbReference>
<protein>
    <submittedName>
        <fullName evidence="10">Exosortase A</fullName>
        <ecNumber evidence="10">3.4.22.-</ecNumber>
    </submittedName>
</protein>
<name>A0ABT6MZL8_9SPHN</name>
<dbReference type="RefSeq" id="WP_281043259.1">
    <property type="nucleotide sequence ID" value="NZ_JARYGZ010000001.1"/>
</dbReference>
<dbReference type="NCBIfam" id="TIGR04178">
    <property type="entry name" value="exo_archaeo"/>
    <property type="match status" value="1"/>
</dbReference>
<evidence type="ECO:0000256" key="5">
    <source>
        <dbReference type="ARBA" id="ARBA00022801"/>
    </source>
</evidence>
<gene>
    <name evidence="10" type="primary">xrtA</name>
    <name evidence="10" type="ORF">QGN17_04205</name>
</gene>
<evidence type="ECO:0000256" key="1">
    <source>
        <dbReference type="ARBA" id="ARBA00004651"/>
    </source>
</evidence>
<keyword evidence="6 8" id="KW-1133">Transmembrane helix</keyword>
<feature type="transmembrane region" description="Helical" evidence="8">
    <location>
        <begin position="20"/>
        <end position="36"/>
    </location>
</feature>
<sequence>MSEAALPAASPRVALEGWRAHLAALGALALAILAIFHRDAAAMASIWWNSSTYEHCLVIVPIIAWLVWQRAPLLASIEPKSWPLPLLWIALGGLGWLVGEAAGVSLARQLGLVMMLQGAVAALLGRGVTAGLIFPLFYALFLVPAGDGLIPPLQTITAKLCMIFLAIVHVPATIDGVFIATPAGLFKVAEACSGAKFLVAMIALGALVANLGFRSWWRRAAFMVVCVAVPVLANGLRAFGTIWVAQYRGAQSAEGFDHVVYGWVFFGVVIALVLAMSWKFFDRPADAPPFDLARATDEAAKQRASWSLPVAAVAALALSLAAPAWEIVATGSAATSPDIALATPGGWTEVSDPKGTPWRPRFDGAHGPAAHYRNAQGQEVDVVLAYFDQQGDGRSLVGFGHGAVDPDGPWAWTADLPAPADGRAERLVGPGERIVVSFYDVGGMITGSPARVKIETLKRRLLGGPQYAAAYLVSADETKGGRAAIDHFLGGLGPIKPALDHMVGVR</sequence>
<reference evidence="10" key="1">
    <citation type="submission" date="2023-04" db="EMBL/GenBank/DDBJ databases">
        <title>Sphingomonas sp. MAHUQ-71 isolated from rice field.</title>
        <authorList>
            <person name="Huq M.A."/>
        </authorList>
    </citation>
    <scope>NUCLEOTIDE SEQUENCE</scope>
    <source>
        <strain evidence="10">MAHUQ-71</strain>
    </source>
</reference>
<comment type="caution">
    <text evidence="10">The sequence shown here is derived from an EMBL/GenBank/DDBJ whole genome shotgun (WGS) entry which is preliminary data.</text>
</comment>
<dbReference type="Proteomes" id="UP001160625">
    <property type="component" value="Unassembled WGS sequence"/>
</dbReference>
<dbReference type="Pfam" id="PF11984">
    <property type="entry name" value="DUF3485"/>
    <property type="match status" value="1"/>
</dbReference>